<dbReference type="Pfam" id="PF00512">
    <property type="entry name" value="HisKA"/>
    <property type="match status" value="1"/>
</dbReference>
<accession>A0A9D2TA98</accession>
<dbReference type="SUPFAM" id="SSF47384">
    <property type="entry name" value="Homodimeric domain of signal transducing histidine kinase"/>
    <property type="match status" value="1"/>
</dbReference>
<keyword evidence="10" id="KW-1133">Transmembrane helix</keyword>
<gene>
    <name evidence="12" type="ORF">H9754_12850</name>
</gene>
<keyword evidence="10" id="KW-0812">Transmembrane</keyword>
<proteinExistence type="predicted"/>
<evidence type="ECO:0000256" key="3">
    <source>
        <dbReference type="ARBA" id="ARBA00012438"/>
    </source>
</evidence>
<dbReference type="SUPFAM" id="SSF55874">
    <property type="entry name" value="ATPase domain of HSP90 chaperone/DNA topoisomerase II/histidine kinase"/>
    <property type="match status" value="1"/>
</dbReference>
<dbReference type="InterPro" id="IPR036097">
    <property type="entry name" value="HisK_dim/P_sf"/>
</dbReference>
<evidence type="ECO:0000313" key="12">
    <source>
        <dbReference type="EMBL" id="HJC51434.1"/>
    </source>
</evidence>
<dbReference type="EMBL" id="DWWD01000047">
    <property type="protein sequence ID" value="HJC51434.1"/>
    <property type="molecule type" value="Genomic_DNA"/>
</dbReference>
<dbReference type="Pfam" id="PF02518">
    <property type="entry name" value="HATPase_c"/>
    <property type="match status" value="1"/>
</dbReference>
<dbReference type="GO" id="GO:0016036">
    <property type="term" value="P:cellular response to phosphate starvation"/>
    <property type="evidence" value="ECO:0007669"/>
    <property type="project" value="TreeGrafter"/>
</dbReference>
<dbReference type="InterPro" id="IPR005467">
    <property type="entry name" value="His_kinase_dom"/>
</dbReference>
<evidence type="ECO:0000256" key="10">
    <source>
        <dbReference type="SAM" id="Phobius"/>
    </source>
</evidence>
<evidence type="ECO:0000256" key="1">
    <source>
        <dbReference type="ARBA" id="ARBA00000085"/>
    </source>
</evidence>
<comment type="caution">
    <text evidence="12">The sequence shown here is derived from an EMBL/GenBank/DDBJ whole genome shotgun (WGS) entry which is preliminary data.</text>
</comment>
<organism evidence="12 13">
    <name type="scientific">Candidatus Anaerostipes avistercoris</name>
    <dbReference type="NCBI Taxonomy" id="2838462"/>
    <lineage>
        <taxon>Bacteria</taxon>
        <taxon>Bacillati</taxon>
        <taxon>Bacillota</taxon>
        <taxon>Clostridia</taxon>
        <taxon>Lachnospirales</taxon>
        <taxon>Lachnospiraceae</taxon>
        <taxon>Anaerostipes</taxon>
    </lineage>
</organism>
<dbReference type="FunFam" id="3.30.565.10:FF:000006">
    <property type="entry name" value="Sensor histidine kinase WalK"/>
    <property type="match status" value="1"/>
</dbReference>
<evidence type="ECO:0000259" key="11">
    <source>
        <dbReference type="PROSITE" id="PS50109"/>
    </source>
</evidence>
<dbReference type="InterPro" id="IPR036890">
    <property type="entry name" value="HATPase_C_sf"/>
</dbReference>
<evidence type="ECO:0000256" key="6">
    <source>
        <dbReference type="ARBA" id="ARBA00022777"/>
    </source>
</evidence>
<dbReference type="InterPro" id="IPR004358">
    <property type="entry name" value="Sig_transdc_His_kin-like_C"/>
</dbReference>
<dbReference type="InterPro" id="IPR050351">
    <property type="entry name" value="BphY/WalK/GraS-like"/>
</dbReference>
<evidence type="ECO:0000256" key="8">
    <source>
        <dbReference type="ARBA" id="ARBA00023136"/>
    </source>
</evidence>
<comment type="subcellular location">
    <subcellularLocation>
        <location evidence="2">Membrane</location>
    </subcellularLocation>
</comment>
<dbReference type="SMART" id="SM00388">
    <property type="entry name" value="HisKA"/>
    <property type="match status" value="1"/>
</dbReference>
<dbReference type="PANTHER" id="PTHR45453:SF1">
    <property type="entry name" value="PHOSPHATE REGULON SENSOR PROTEIN PHOR"/>
    <property type="match status" value="1"/>
</dbReference>
<sequence>MKRKIFSKMVLVSFAAVLITTVILAFIAYFQYTQQIESGIQDEAGYMATSLNLHDRQDLDAYKDITVSRITWVDTSGKVIYDSEGEESTMGNHLNRKEIQEALEEGTGEDTRISDTLNEQTYYYAVRLNDGTVLRLSRETQTMLRQVLGFLPAVSVMLLIVLALDILLSGIITNRIVEPINQIDLLHPKQNQTYSELTPLLDRIEQQNIDIQNQIEEIKEAENMRKEFSANVSHELKTPLTTISGYAELMKDGLVKPEDMERFSGTIYKEARRLISMIEDIIKLSRLDENQVELEKKDVDLYELMFQIKTDLDHKLKKEDVTFHIRGVHTKIYGVYQILYEMFFNICENAVKYNRPKGKVVVTIITMDDKPTVVVEDTGIGIPKDDVDRVFERFYRVDKSHSNQKEGSGLGLSIVKHGAKYHHASIEVESELNQGTKITVVFPKEEFK</sequence>
<dbReference type="Gene3D" id="1.10.287.130">
    <property type="match status" value="1"/>
</dbReference>
<keyword evidence="5" id="KW-0808">Transferase</keyword>
<dbReference type="Proteomes" id="UP000823904">
    <property type="component" value="Unassembled WGS sequence"/>
</dbReference>
<dbReference type="CDD" id="cd00075">
    <property type="entry name" value="HATPase"/>
    <property type="match status" value="1"/>
</dbReference>
<evidence type="ECO:0000256" key="7">
    <source>
        <dbReference type="ARBA" id="ARBA00023012"/>
    </source>
</evidence>
<dbReference type="InterPro" id="IPR003594">
    <property type="entry name" value="HATPase_dom"/>
</dbReference>
<feature type="domain" description="Histidine kinase" evidence="11">
    <location>
        <begin position="231"/>
        <end position="446"/>
    </location>
</feature>
<dbReference type="Gene3D" id="3.30.450.20">
    <property type="entry name" value="PAS domain"/>
    <property type="match status" value="1"/>
</dbReference>
<dbReference type="Pfam" id="PF16736">
    <property type="entry name" value="sCache_like"/>
    <property type="match status" value="1"/>
</dbReference>
<dbReference type="CDD" id="cd00082">
    <property type="entry name" value="HisKA"/>
    <property type="match status" value="1"/>
</dbReference>
<feature type="coiled-coil region" evidence="9">
    <location>
        <begin position="201"/>
        <end position="231"/>
    </location>
</feature>
<keyword evidence="6 12" id="KW-0418">Kinase</keyword>
<dbReference type="PANTHER" id="PTHR45453">
    <property type="entry name" value="PHOSPHATE REGULON SENSOR PROTEIN PHOR"/>
    <property type="match status" value="1"/>
</dbReference>
<dbReference type="InterPro" id="IPR031967">
    <property type="entry name" value="PhoR_single_Cache-like_dom"/>
</dbReference>
<keyword evidence="7" id="KW-0902">Two-component regulatory system</keyword>
<keyword evidence="4" id="KW-0597">Phosphoprotein</keyword>
<reference evidence="12" key="2">
    <citation type="submission" date="2021-04" db="EMBL/GenBank/DDBJ databases">
        <authorList>
            <person name="Gilroy R."/>
        </authorList>
    </citation>
    <scope>NUCLEOTIDE SEQUENCE</scope>
    <source>
        <strain evidence="12">ChiSjej3B21-8574</strain>
    </source>
</reference>
<evidence type="ECO:0000256" key="2">
    <source>
        <dbReference type="ARBA" id="ARBA00004370"/>
    </source>
</evidence>
<dbReference type="InterPro" id="IPR003661">
    <property type="entry name" value="HisK_dim/P_dom"/>
</dbReference>
<dbReference type="Gene3D" id="3.30.565.10">
    <property type="entry name" value="Histidine kinase-like ATPase, C-terminal domain"/>
    <property type="match status" value="1"/>
</dbReference>
<protein>
    <recommendedName>
        <fullName evidence="3">histidine kinase</fullName>
        <ecNumber evidence="3">2.7.13.3</ecNumber>
    </recommendedName>
</protein>
<evidence type="ECO:0000256" key="9">
    <source>
        <dbReference type="SAM" id="Coils"/>
    </source>
</evidence>
<comment type="catalytic activity">
    <reaction evidence="1">
        <text>ATP + protein L-histidine = ADP + protein N-phospho-L-histidine.</text>
        <dbReference type="EC" id="2.7.13.3"/>
    </reaction>
</comment>
<name>A0A9D2TA98_9FIRM</name>
<evidence type="ECO:0000313" key="13">
    <source>
        <dbReference type="Proteomes" id="UP000823904"/>
    </source>
</evidence>
<dbReference type="PRINTS" id="PR00344">
    <property type="entry name" value="BCTRLSENSOR"/>
</dbReference>
<dbReference type="GO" id="GO:0000155">
    <property type="term" value="F:phosphorelay sensor kinase activity"/>
    <property type="evidence" value="ECO:0007669"/>
    <property type="project" value="InterPro"/>
</dbReference>
<dbReference type="GO" id="GO:0004721">
    <property type="term" value="F:phosphoprotein phosphatase activity"/>
    <property type="evidence" value="ECO:0007669"/>
    <property type="project" value="TreeGrafter"/>
</dbReference>
<dbReference type="EC" id="2.7.13.3" evidence="3"/>
<feature type="transmembrane region" description="Helical" evidence="10">
    <location>
        <begin position="147"/>
        <end position="168"/>
    </location>
</feature>
<dbReference type="SMART" id="SM00387">
    <property type="entry name" value="HATPase_c"/>
    <property type="match status" value="1"/>
</dbReference>
<dbReference type="PROSITE" id="PS50109">
    <property type="entry name" value="HIS_KIN"/>
    <property type="match status" value="1"/>
</dbReference>
<evidence type="ECO:0000256" key="5">
    <source>
        <dbReference type="ARBA" id="ARBA00022679"/>
    </source>
</evidence>
<keyword evidence="8 10" id="KW-0472">Membrane</keyword>
<dbReference type="AlphaFoldDB" id="A0A9D2TA98"/>
<evidence type="ECO:0000256" key="4">
    <source>
        <dbReference type="ARBA" id="ARBA00022553"/>
    </source>
</evidence>
<keyword evidence="9" id="KW-0175">Coiled coil</keyword>
<dbReference type="FunFam" id="1.10.287.130:FF:000001">
    <property type="entry name" value="Two-component sensor histidine kinase"/>
    <property type="match status" value="1"/>
</dbReference>
<dbReference type="GO" id="GO:0005886">
    <property type="term" value="C:plasma membrane"/>
    <property type="evidence" value="ECO:0007669"/>
    <property type="project" value="TreeGrafter"/>
</dbReference>
<reference evidence="12" key="1">
    <citation type="journal article" date="2021" name="PeerJ">
        <title>Extensive microbial diversity within the chicken gut microbiome revealed by metagenomics and culture.</title>
        <authorList>
            <person name="Gilroy R."/>
            <person name="Ravi A."/>
            <person name="Getino M."/>
            <person name="Pursley I."/>
            <person name="Horton D.L."/>
            <person name="Alikhan N.F."/>
            <person name="Baker D."/>
            <person name="Gharbi K."/>
            <person name="Hall N."/>
            <person name="Watson M."/>
            <person name="Adriaenssens E.M."/>
            <person name="Foster-Nyarko E."/>
            <person name="Jarju S."/>
            <person name="Secka A."/>
            <person name="Antonio M."/>
            <person name="Oren A."/>
            <person name="Chaudhuri R.R."/>
            <person name="La Ragione R."/>
            <person name="Hildebrand F."/>
            <person name="Pallen M.J."/>
        </authorList>
    </citation>
    <scope>NUCLEOTIDE SEQUENCE</scope>
    <source>
        <strain evidence="12">ChiSjej3B21-8574</strain>
    </source>
</reference>